<sequence>MTDAITRDELTGDYALDTASSRIGFVARHTVGPKVRGYFEEFAGGVSLDGGDPSASAVSLAIRARSVRTHNGLRDKLVRGKFLDQSAHPDISFRSTSTRQIGARDFELAGDLTIRGVTGRVTLALNQVDIEPDEQGDIRIRFTGQAVINRKNWRVQWIAAAGMVARDVAVEFDVVVVRRA</sequence>
<dbReference type="RefSeq" id="WP_345678215.1">
    <property type="nucleotide sequence ID" value="NZ_BAABHS010000020.1"/>
</dbReference>
<dbReference type="PANTHER" id="PTHR34406">
    <property type="entry name" value="PROTEIN YCEI"/>
    <property type="match status" value="1"/>
</dbReference>
<dbReference type="Pfam" id="PF04264">
    <property type="entry name" value="YceI"/>
    <property type="match status" value="1"/>
</dbReference>
<gene>
    <name evidence="3" type="ORF">GCM10023205_53180</name>
</gene>
<proteinExistence type="inferred from homology"/>
<dbReference type="PANTHER" id="PTHR34406:SF1">
    <property type="entry name" value="PROTEIN YCEI"/>
    <property type="match status" value="1"/>
</dbReference>
<dbReference type="InterPro" id="IPR036761">
    <property type="entry name" value="TTHA0802/YceI-like_sf"/>
</dbReference>
<reference evidence="4" key="1">
    <citation type="journal article" date="2019" name="Int. J. Syst. Evol. Microbiol.">
        <title>The Global Catalogue of Microorganisms (GCM) 10K type strain sequencing project: providing services to taxonomists for standard genome sequencing and annotation.</title>
        <authorList>
            <consortium name="The Broad Institute Genomics Platform"/>
            <consortium name="The Broad Institute Genome Sequencing Center for Infectious Disease"/>
            <person name="Wu L."/>
            <person name="Ma J."/>
        </authorList>
    </citation>
    <scope>NUCLEOTIDE SEQUENCE [LARGE SCALE GENOMIC DNA]</scope>
    <source>
        <strain evidence="4">JCM 17986</strain>
    </source>
</reference>
<dbReference type="InterPro" id="IPR007372">
    <property type="entry name" value="Lipid/polyisoprenoid-bd_YceI"/>
</dbReference>
<protein>
    <submittedName>
        <fullName evidence="3">YceI family protein</fullName>
    </submittedName>
</protein>
<organism evidence="3 4">
    <name type="scientific">Yinghuangia aomiensis</name>
    <dbReference type="NCBI Taxonomy" id="676205"/>
    <lineage>
        <taxon>Bacteria</taxon>
        <taxon>Bacillati</taxon>
        <taxon>Actinomycetota</taxon>
        <taxon>Actinomycetes</taxon>
        <taxon>Kitasatosporales</taxon>
        <taxon>Streptomycetaceae</taxon>
        <taxon>Yinghuangia</taxon>
    </lineage>
</organism>
<evidence type="ECO:0000259" key="2">
    <source>
        <dbReference type="SMART" id="SM00867"/>
    </source>
</evidence>
<comment type="similarity">
    <text evidence="1">Belongs to the UPF0312 family.</text>
</comment>
<dbReference type="SUPFAM" id="SSF101874">
    <property type="entry name" value="YceI-like"/>
    <property type="match status" value="1"/>
</dbReference>
<dbReference type="Gene3D" id="2.40.128.110">
    <property type="entry name" value="Lipid/polyisoprenoid-binding, YceI-like"/>
    <property type="match status" value="1"/>
</dbReference>
<keyword evidence="4" id="KW-1185">Reference proteome</keyword>
<name>A0ABP9HUS4_9ACTN</name>
<evidence type="ECO:0000313" key="4">
    <source>
        <dbReference type="Proteomes" id="UP001500466"/>
    </source>
</evidence>
<dbReference type="EMBL" id="BAABHS010000020">
    <property type="protein sequence ID" value="GAA4978484.1"/>
    <property type="molecule type" value="Genomic_DNA"/>
</dbReference>
<evidence type="ECO:0000256" key="1">
    <source>
        <dbReference type="ARBA" id="ARBA00008812"/>
    </source>
</evidence>
<dbReference type="Proteomes" id="UP001500466">
    <property type="component" value="Unassembled WGS sequence"/>
</dbReference>
<feature type="domain" description="Lipid/polyisoprenoid-binding YceI-like" evidence="2">
    <location>
        <begin position="13"/>
        <end position="177"/>
    </location>
</feature>
<comment type="caution">
    <text evidence="3">The sequence shown here is derived from an EMBL/GenBank/DDBJ whole genome shotgun (WGS) entry which is preliminary data.</text>
</comment>
<evidence type="ECO:0000313" key="3">
    <source>
        <dbReference type="EMBL" id="GAA4978484.1"/>
    </source>
</evidence>
<dbReference type="SMART" id="SM00867">
    <property type="entry name" value="YceI"/>
    <property type="match status" value="1"/>
</dbReference>
<accession>A0ABP9HUS4</accession>